<reference evidence="2 3" key="1">
    <citation type="submission" date="2019-09" db="EMBL/GenBank/DDBJ databases">
        <authorList>
            <person name="Ou C."/>
        </authorList>
    </citation>
    <scope>NUCLEOTIDE SEQUENCE [LARGE SCALE GENOMIC DNA]</scope>
    <source>
        <strain evidence="2">S2</strain>
        <tissue evidence="2">Leaf</tissue>
    </source>
</reference>
<gene>
    <name evidence="2" type="ORF">D8674_000524</name>
</gene>
<dbReference type="Proteomes" id="UP000327157">
    <property type="component" value="Chromosome 1"/>
</dbReference>
<reference evidence="3" key="2">
    <citation type="submission" date="2019-10" db="EMBL/GenBank/DDBJ databases">
        <title>A de novo genome assembly of a pear dwarfing rootstock.</title>
        <authorList>
            <person name="Wang F."/>
            <person name="Wang J."/>
            <person name="Li S."/>
            <person name="Zhang Y."/>
            <person name="Fang M."/>
            <person name="Ma L."/>
            <person name="Zhao Y."/>
            <person name="Jiang S."/>
        </authorList>
    </citation>
    <scope>NUCLEOTIDE SEQUENCE [LARGE SCALE GENOMIC DNA]</scope>
</reference>
<accession>A0A5N5FGU7</accession>
<proteinExistence type="predicted"/>
<dbReference type="AlphaFoldDB" id="A0A5N5FGU7"/>
<feature type="region of interest" description="Disordered" evidence="1">
    <location>
        <begin position="1"/>
        <end position="36"/>
    </location>
</feature>
<keyword evidence="3" id="KW-1185">Reference proteome</keyword>
<evidence type="ECO:0000313" key="2">
    <source>
        <dbReference type="EMBL" id="KAB2597604.1"/>
    </source>
</evidence>
<reference evidence="2 3" key="3">
    <citation type="submission" date="2019-11" db="EMBL/GenBank/DDBJ databases">
        <title>A de novo genome assembly of a pear dwarfing rootstock.</title>
        <authorList>
            <person name="Wang F."/>
            <person name="Wang J."/>
            <person name="Li S."/>
            <person name="Zhang Y."/>
            <person name="Fang M."/>
            <person name="Ma L."/>
            <person name="Zhao Y."/>
            <person name="Jiang S."/>
        </authorList>
    </citation>
    <scope>NUCLEOTIDE SEQUENCE [LARGE SCALE GENOMIC DNA]</scope>
    <source>
        <strain evidence="2">S2</strain>
        <tissue evidence="2">Leaf</tissue>
    </source>
</reference>
<evidence type="ECO:0000313" key="3">
    <source>
        <dbReference type="Proteomes" id="UP000327157"/>
    </source>
</evidence>
<dbReference type="EMBL" id="SMOL01000768">
    <property type="protein sequence ID" value="KAB2597604.1"/>
    <property type="molecule type" value="Genomic_DNA"/>
</dbReference>
<protein>
    <submittedName>
        <fullName evidence="2">Uncharacterized protein</fullName>
    </submittedName>
</protein>
<feature type="compositionally biased region" description="Low complexity" evidence="1">
    <location>
        <begin position="7"/>
        <end position="19"/>
    </location>
</feature>
<organism evidence="2 3">
    <name type="scientific">Pyrus ussuriensis x Pyrus communis</name>
    <dbReference type="NCBI Taxonomy" id="2448454"/>
    <lineage>
        <taxon>Eukaryota</taxon>
        <taxon>Viridiplantae</taxon>
        <taxon>Streptophyta</taxon>
        <taxon>Embryophyta</taxon>
        <taxon>Tracheophyta</taxon>
        <taxon>Spermatophyta</taxon>
        <taxon>Magnoliopsida</taxon>
        <taxon>eudicotyledons</taxon>
        <taxon>Gunneridae</taxon>
        <taxon>Pentapetalae</taxon>
        <taxon>rosids</taxon>
        <taxon>fabids</taxon>
        <taxon>Rosales</taxon>
        <taxon>Rosaceae</taxon>
        <taxon>Amygdaloideae</taxon>
        <taxon>Maleae</taxon>
        <taxon>Pyrus</taxon>
    </lineage>
</organism>
<sequence>MKKKIKFSNNGNNNVNVNLKKGKNKSKDAKDLPTPVELPEEFKNEILGRMNGTKLQLFMQKSLKEIDIKGDQGRLSLP</sequence>
<name>A0A5N5FGU7_9ROSA</name>
<dbReference type="OrthoDB" id="1935604at2759"/>
<evidence type="ECO:0000256" key="1">
    <source>
        <dbReference type="SAM" id="MobiDB-lite"/>
    </source>
</evidence>
<comment type="caution">
    <text evidence="2">The sequence shown here is derived from an EMBL/GenBank/DDBJ whole genome shotgun (WGS) entry which is preliminary data.</text>
</comment>